<feature type="compositionally biased region" description="Basic and acidic residues" evidence="1">
    <location>
        <begin position="22"/>
        <end position="75"/>
    </location>
</feature>
<evidence type="ECO:0000313" key="2">
    <source>
        <dbReference type="EMBL" id="KAL0173523.1"/>
    </source>
</evidence>
<accession>A0ABD0PJV4</accession>
<sequence>KLTRESGTDFPIPMVPGVTDNETEKLIREKDEEVRHYPCQDPHEQTQHHDRHSDPEPRADPRSEPEPDVGPHPKG</sequence>
<dbReference type="EMBL" id="JAMKFB020000015">
    <property type="protein sequence ID" value="KAL0173523.1"/>
    <property type="molecule type" value="Genomic_DNA"/>
</dbReference>
<keyword evidence="3" id="KW-1185">Reference proteome</keyword>
<evidence type="ECO:0000313" key="3">
    <source>
        <dbReference type="Proteomes" id="UP001529510"/>
    </source>
</evidence>
<reference evidence="2 3" key="1">
    <citation type="submission" date="2024-05" db="EMBL/GenBank/DDBJ databases">
        <title>Genome sequencing and assembly of Indian major carp, Cirrhinus mrigala (Hamilton, 1822).</title>
        <authorList>
            <person name="Mohindra V."/>
            <person name="Chowdhury L.M."/>
            <person name="Lal K."/>
            <person name="Jena J.K."/>
        </authorList>
    </citation>
    <scope>NUCLEOTIDE SEQUENCE [LARGE SCALE GENOMIC DNA]</scope>
    <source>
        <strain evidence="2">CM1030</strain>
        <tissue evidence="2">Blood</tissue>
    </source>
</reference>
<feature type="non-terminal residue" evidence="2">
    <location>
        <position position="75"/>
    </location>
</feature>
<feature type="region of interest" description="Disordered" evidence="1">
    <location>
        <begin position="1"/>
        <end position="75"/>
    </location>
</feature>
<gene>
    <name evidence="2" type="ORF">M9458_029491</name>
</gene>
<dbReference type="AlphaFoldDB" id="A0ABD0PJV4"/>
<name>A0ABD0PJV4_CIRMR</name>
<dbReference type="Proteomes" id="UP001529510">
    <property type="component" value="Unassembled WGS sequence"/>
</dbReference>
<organism evidence="2 3">
    <name type="scientific">Cirrhinus mrigala</name>
    <name type="common">Mrigala</name>
    <dbReference type="NCBI Taxonomy" id="683832"/>
    <lineage>
        <taxon>Eukaryota</taxon>
        <taxon>Metazoa</taxon>
        <taxon>Chordata</taxon>
        <taxon>Craniata</taxon>
        <taxon>Vertebrata</taxon>
        <taxon>Euteleostomi</taxon>
        <taxon>Actinopterygii</taxon>
        <taxon>Neopterygii</taxon>
        <taxon>Teleostei</taxon>
        <taxon>Ostariophysi</taxon>
        <taxon>Cypriniformes</taxon>
        <taxon>Cyprinidae</taxon>
        <taxon>Labeoninae</taxon>
        <taxon>Labeonini</taxon>
        <taxon>Cirrhinus</taxon>
    </lineage>
</organism>
<comment type="caution">
    <text evidence="2">The sequence shown here is derived from an EMBL/GenBank/DDBJ whole genome shotgun (WGS) entry which is preliminary data.</text>
</comment>
<proteinExistence type="predicted"/>
<protein>
    <submittedName>
        <fullName evidence="2">Uncharacterized protein</fullName>
    </submittedName>
</protein>
<evidence type="ECO:0000256" key="1">
    <source>
        <dbReference type="SAM" id="MobiDB-lite"/>
    </source>
</evidence>
<feature type="non-terminal residue" evidence="2">
    <location>
        <position position="1"/>
    </location>
</feature>